<dbReference type="InterPro" id="IPR013216">
    <property type="entry name" value="Methyltransf_11"/>
</dbReference>
<keyword evidence="1" id="KW-1133">Transmembrane helix</keyword>
<dbReference type="InterPro" id="IPR029063">
    <property type="entry name" value="SAM-dependent_MTases_sf"/>
</dbReference>
<evidence type="ECO:0000313" key="3">
    <source>
        <dbReference type="Proteomes" id="UP000829291"/>
    </source>
</evidence>
<evidence type="ECO:0000259" key="2">
    <source>
        <dbReference type="Pfam" id="PF08241"/>
    </source>
</evidence>
<dbReference type="SUPFAM" id="SSF53335">
    <property type="entry name" value="S-adenosyl-L-methionine-dependent methyltransferases"/>
    <property type="match status" value="1"/>
</dbReference>
<dbReference type="PANTHER" id="PTHR45036">
    <property type="entry name" value="METHYLTRANSFERASE LIKE 7B"/>
    <property type="match status" value="1"/>
</dbReference>
<keyword evidence="1" id="KW-0472">Membrane</keyword>
<reference evidence="4" key="1">
    <citation type="submission" date="2025-08" db="UniProtKB">
        <authorList>
            <consortium name="RefSeq"/>
        </authorList>
    </citation>
    <scope>IDENTIFICATION</scope>
    <source>
        <tissue evidence="4">Thorax and Abdomen</tissue>
    </source>
</reference>
<evidence type="ECO:0000313" key="4">
    <source>
        <dbReference type="RefSeq" id="XP_046590009.1"/>
    </source>
</evidence>
<accession>A0ABM3FPQ7</accession>
<dbReference type="PANTHER" id="PTHR45036:SF1">
    <property type="entry name" value="METHYLTRANSFERASE LIKE 7A"/>
    <property type="match status" value="1"/>
</dbReference>
<feature type="transmembrane region" description="Helical" evidence="1">
    <location>
        <begin position="12"/>
        <end position="30"/>
    </location>
</feature>
<dbReference type="Gene3D" id="3.40.50.150">
    <property type="entry name" value="Vaccinia Virus protein VP39"/>
    <property type="match status" value="1"/>
</dbReference>
<dbReference type="RefSeq" id="XP_046590009.1">
    <property type="nucleotide sequence ID" value="XM_046734053.1"/>
</dbReference>
<keyword evidence="3" id="KW-1185">Reference proteome</keyword>
<dbReference type="InterPro" id="IPR052356">
    <property type="entry name" value="Thiol_S-MT"/>
</dbReference>
<gene>
    <name evidence="4" type="primary">LOC107223979</name>
</gene>
<sequence length="267" mass="30806">MSTADLWVRELGARYGLVLIIVIVIATWAYSRWSKVRKVWYRDHLVGFETECSTLARFHKRRLFEPLHSLVSADSALRDLGRIRILEIGVKTGENIPFYPEACHLIGVDWNKKLADYLFHDDYAWRFQHVFVERTLVGDGSRLSRAIPSESIDAVVTTRTLCSVKSPSAVLREIRRVLVPGGAYFFMEHTPDPERGTLIYWLQAFWSRSRIWPYLYGGCRPDFDPIKSIESAGFKEVRWGRATLHGDVSKPHHLALTRHHMIGTAIR</sequence>
<dbReference type="Proteomes" id="UP000829291">
    <property type="component" value="Chromosome 3"/>
</dbReference>
<dbReference type="CDD" id="cd02440">
    <property type="entry name" value="AdoMet_MTases"/>
    <property type="match status" value="1"/>
</dbReference>
<organism evidence="3 4">
    <name type="scientific">Neodiprion lecontei</name>
    <name type="common">Redheaded pine sawfly</name>
    <dbReference type="NCBI Taxonomy" id="441921"/>
    <lineage>
        <taxon>Eukaryota</taxon>
        <taxon>Metazoa</taxon>
        <taxon>Ecdysozoa</taxon>
        <taxon>Arthropoda</taxon>
        <taxon>Hexapoda</taxon>
        <taxon>Insecta</taxon>
        <taxon>Pterygota</taxon>
        <taxon>Neoptera</taxon>
        <taxon>Endopterygota</taxon>
        <taxon>Hymenoptera</taxon>
        <taxon>Tenthredinoidea</taxon>
        <taxon>Diprionidae</taxon>
        <taxon>Diprioninae</taxon>
        <taxon>Neodiprion</taxon>
    </lineage>
</organism>
<evidence type="ECO:0000256" key="1">
    <source>
        <dbReference type="SAM" id="Phobius"/>
    </source>
</evidence>
<name>A0ABM3FPQ7_NEOLC</name>
<proteinExistence type="predicted"/>
<keyword evidence="1" id="KW-0812">Transmembrane</keyword>
<feature type="domain" description="Methyltransferase type 11" evidence="2">
    <location>
        <begin position="86"/>
        <end position="186"/>
    </location>
</feature>
<dbReference type="Pfam" id="PF08241">
    <property type="entry name" value="Methyltransf_11"/>
    <property type="match status" value="1"/>
</dbReference>
<dbReference type="GeneID" id="107223979"/>
<protein>
    <submittedName>
        <fullName evidence="4">Methyltransferase-like protein 7A</fullName>
    </submittedName>
</protein>